<accession>A0A286A7C3</accession>
<organism evidence="1 2">
    <name type="scientific">Pedobacter xixiisoli</name>
    <dbReference type="NCBI Taxonomy" id="1476464"/>
    <lineage>
        <taxon>Bacteria</taxon>
        <taxon>Pseudomonadati</taxon>
        <taxon>Bacteroidota</taxon>
        <taxon>Sphingobacteriia</taxon>
        <taxon>Sphingobacteriales</taxon>
        <taxon>Sphingobacteriaceae</taxon>
        <taxon>Pedobacter</taxon>
    </lineage>
</organism>
<keyword evidence="2" id="KW-1185">Reference proteome</keyword>
<dbReference type="EMBL" id="OCMT01000003">
    <property type="protein sequence ID" value="SOD17777.1"/>
    <property type="molecule type" value="Genomic_DNA"/>
</dbReference>
<dbReference type="OrthoDB" id="1030341at2"/>
<dbReference type="AlphaFoldDB" id="A0A286A7C3"/>
<protein>
    <submittedName>
        <fullName evidence="1">PRTRC system protein B</fullName>
    </submittedName>
</protein>
<evidence type="ECO:0000313" key="1">
    <source>
        <dbReference type="EMBL" id="SOD17777.1"/>
    </source>
</evidence>
<reference evidence="2" key="1">
    <citation type="submission" date="2017-09" db="EMBL/GenBank/DDBJ databases">
        <authorList>
            <person name="Varghese N."/>
            <person name="Submissions S."/>
        </authorList>
    </citation>
    <scope>NUCLEOTIDE SEQUENCE [LARGE SCALE GENOMIC DNA]</scope>
    <source>
        <strain evidence="2">CGMCC 1.12803</strain>
    </source>
</reference>
<dbReference type="Pfam" id="PF14460">
    <property type="entry name" value="Prok-E2_D"/>
    <property type="match status" value="1"/>
</dbReference>
<dbReference type="Proteomes" id="UP000219281">
    <property type="component" value="Unassembled WGS sequence"/>
</dbReference>
<proteinExistence type="predicted"/>
<evidence type="ECO:0000313" key="2">
    <source>
        <dbReference type="Proteomes" id="UP000219281"/>
    </source>
</evidence>
<dbReference type="InterPro" id="IPR032787">
    <property type="entry name" value="Prok-E2_D"/>
</dbReference>
<dbReference type="RefSeq" id="WP_097133091.1">
    <property type="nucleotide sequence ID" value="NZ_OCMT01000003.1"/>
</dbReference>
<name>A0A286A7C3_9SPHI</name>
<gene>
    <name evidence="1" type="ORF">SAMN06297358_2682</name>
</gene>
<sequence>MKDLTDDLTAFYQPKMALLFYKGKGRHAEMFVESYDIDAKGSPINAHPLSVREAQKLVKALQVGSQADRMLKTSGILGTHILYTDPSKNKVIWFTRSTRRKMYFSDLLGIPNGMASVPPMLWCADRESLSVYALGNDRRPNERTKLYHAPFFNIYQSGNVCMGTVDVEIGTSLTIEQFTLAWEEYFFNSYFNHLLEGHNPVEGNCVMLWEDLVDGQGTFPMDQLKRTGTTIKDLIQ</sequence>